<sequence>MAAKQAYVSLDEEYDASNSMNCAVKLSESTRSEDKSNDYALEFGDLPEGVIVSNILSRLTVRSVLRLGATSRRWRAFVQEVEIPPLTPWCIIAPTASDEDQELTPGFPLVYDVNEKAWYEWALPSTFVSCSNGYILLEEDRDFVIQNPYKSSYERRVPKANASLDEYDRCGTLSTVLMEKEEVSEPRFKIVEQRKVWVNNWCVMEVAEASRFSLYDSTTEVWDTKREFKPRLCLRAGRPVKLKGSLYYLTKVRASSIAELQKNEFLYRMVACNLRTSRNHVILSRFPGRFQFVFLFEYHGRRMLFGAIWNSLSKDGERTLRTCIWQLNEKNMAWVEVMKLPRKVFSEFCKKTDPWEHALDNDRFSDKTRCAASGDYLCVFDNSTTSRLLICNLRRKTWSVVQMHEAILNRYGGLELHIFDPWLHVSLADIMAYRKDPSVVFPFLSSGDPGADASIRFRVMDVIDW</sequence>
<protein>
    <recommendedName>
        <fullName evidence="1">F-box domain-containing protein</fullName>
    </recommendedName>
</protein>
<dbReference type="AlphaFoldDB" id="A0ABD1YQD7"/>
<keyword evidence="3" id="KW-1185">Reference proteome</keyword>
<evidence type="ECO:0000259" key="1">
    <source>
        <dbReference type="Pfam" id="PF00646"/>
    </source>
</evidence>
<dbReference type="InterPro" id="IPR036047">
    <property type="entry name" value="F-box-like_dom_sf"/>
</dbReference>
<dbReference type="EMBL" id="JBHFFA010000003">
    <property type="protein sequence ID" value="KAL2632893.1"/>
    <property type="molecule type" value="Genomic_DNA"/>
</dbReference>
<name>A0ABD1YQD7_9MARC</name>
<dbReference type="SUPFAM" id="SSF81383">
    <property type="entry name" value="F-box domain"/>
    <property type="match status" value="1"/>
</dbReference>
<dbReference type="Pfam" id="PF00646">
    <property type="entry name" value="F-box"/>
    <property type="match status" value="1"/>
</dbReference>
<evidence type="ECO:0000313" key="2">
    <source>
        <dbReference type="EMBL" id="KAL2632893.1"/>
    </source>
</evidence>
<accession>A0ABD1YQD7</accession>
<dbReference type="CDD" id="cd09917">
    <property type="entry name" value="F-box_SF"/>
    <property type="match status" value="1"/>
</dbReference>
<dbReference type="PANTHER" id="PTHR31672:SF2">
    <property type="entry name" value="F-BOX DOMAIN-CONTAINING PROTEIN"/>
    <property type="match status" value="1"/>
</dbReference>
<dbReference type="InterPro" id="IPR050796">
    <property type="entry name" value="SCF_F-box_component"/>
</dbReference>
<proteinExistence type="predicted"/>
<evidence type="ECO:0000313" key="3">
    <source>
        <dbReference type="Proteomes" id="UP001605036"/>
    </source>
</evidence>
<dbReference type="PANTHER" id="PTHR31672">
    <property type="entry name" value="BNACNNG10540D PROTEIN"/>
    <property type="match status" value="1"/>
</dbReference>
<comment type="caution">
    <text evidence="2">The sequence shown here is derived from an EMBL/GenBank/DDBJ whole genome shotgun (WGS) entry which is preliminary data.</text>
</comment>
<dbReference type="InterPro" id="IPR001810">
    <property type="entry name" value="F-box_dom"/>
</dbReference>
<reference evidence="2 3" key="1">
    <citation type="submission" date="2024-09" db="EMBL/GenBank/DDBJ databases">
        <title>Chromosome-scale assembly of Riccia fluitans.</title>
        <authorList>
            <person name="Paukszto L."/>
            <person name="Sawicki J."/>
            <person name="Karawczyk K."/>
            <person name="Piernik-Szablinska J."/>
            <person name="Szczecinska M."/>
            <person name="Mazdziarz M."/>
        </authorList>
    </citation>
    <scope>NUCLEOTIDE SEQUENCE [LARGE SCALE GENOMIC DNA]</scope>
    <source>
        <strain evidence="2">Rf_01</strain>
        <tissue evidence="2">Aerial parts of the thallus</tissue>
    </source>
</reference>
<organism evidence="2 3">
    <name type="scientific">Riccia fluitans</name>
    <dbReference type="NCBI Taxonomy" id="41844"/>
    <lineage>
        <taxon>Eukaryota</taxon>
        <taxon>Viridiplantae</taxon>
        <taxon>Streptophyta</taxon>
        <taxon>Embryophyta</taxon>
        <taxon>Marchantiophyta</taxon>
        <taxon>Marchantiopsida</taxon>
        <taxon>Marchantiidae</taxon>
        <taxon>Marchantiales</taxon>
        <taxon>Ricciaceae</taxon>
        <taxon>Riccia</taxon>
    </lineage>
</organism>
<dbReference type="Proteomes" id="UP001605036">
    <property type="component" value="Unassembled WGS sequence"/>
</dbReference>
<gene>
    <name evidence="2" type="ORF">R1flu_004372</name>
</gene>
<feature type="domain" description="F-box" evidence="1">
    <location>
        <begin position="51"/>
        <end position="82"/>
    </location>
</feature>